<accession>A0A316ZGB3</accession>
<dbReference type="EMBL" id="KZ819284">
    <property type="protein sequence ID" value="PWO00791.1"/>
    <property type="molecule type" value="Genomic_DNA"/>
</dbReference>
<reference evidence="1 2" key="1">
    <citation type="journal article" date="2018" name="Mol. Biol. Evol.">
        <title>Broad Genomic Sampling Reveals a Smut Pathogenic Ancestry of the Fungal Clade Ustilaginomycotina.</title>
        <authorList>
            <person name="Kijpornyongpan T."/>
            <person name="Mondo S.J."/>
            <person name="Barry K."/>
            <person name="Sandor L."/>
            <person name="Lee J."/>
            <person name="Lipzen A."/>
            <person name="Pangilinan J."/>
            <person name="LaButti K."/>
            <person name="Hainaut M."/>
            <person name="Henrissat B."/>
            <person name="Grigoriev I.V."/>
            <person name="Spatafora J.W."/>
            <person name="Aime M.C."/>
        </authorList>
    </citation>
    <scope>NUCLEOTIDE SEQUENCE [LARGE SCALE GENOMIC DNA]</scope>
    <source>
        <strain evidence="1 2">MCA 4186</strain>
    </source>
</reference>
<dbReference type="AlphaFoldDB" id="A0A316ZGB3"/>
<dbReference type="GeneID" id="37266554"/>
<dbReference type="RefSeq" id="XP_025601069.1">
    <property type="nucleotide sequence ID" value="XM_025739008.1"/>
</dbReference>
<evidence type="ECO:0000313" key="1">
    <source>
        <dbReference type="EMBL" id="PWO00791.1"/>
    </source>
</evidence>
<name>A0A316ZGB3_9BASI</name>
<evidence type="ECO:0000313" key="2">
    <source>
        <dbReference type="Proteomes" id="UP000245946"/>
    </source>
</evidence>
<dbReference type="Proteomes" id="UP000245946">
    <property type="component" value="Unassembled WGS sequence"/>
</dbReference>
<keyword evidence="2" id="KW-1185">Reference proteome</keyword>
<organism evidence="1 2">
    <name type="scientific">Tilletiopsis washingtonensis</name>
    <dbReference type="NCBI Taxonomy" id="58919"/>
    <lineage>
        <taxon>Eukaryota</taxon>
        <taxon>Fungi</taxon>
        <taxon>Dikarya</taxon>
        <taxon>Basidiomycota</taxon>
        <taxon>Ustilaginomycotina</taxon>
        <taxon>Exobasidiomycetes</taxon>
        <taxon>Entylomatales</taxon>
        <taxon>Entylomatales incertae sedis</taxon>
        <taxon>Tilletiopsis</taxon>
    </lineage>
</organism>
<gene>
    <name evidence="1" type="ORF">FA09DRAFT_114166</name>
</gene>
<protein>
    <submittedName>
        <fullName evidence="1">Uncharacterized protein</fullName>
    </submittedName>
</protein>
<proteinExistence type="predicted"/>
<sequence>MLRISRLPGARRSAPRRPCRRPALGACKPVNVACVQALPAWCSLPASRCHTAHERWRSREGRHCSCRAATCACGAGCCERDETCLSSWKLSAQRRGP</sequence>